<evidence type="ECO:0000313" key="1">
    <source>
        <dbReference type="EMBL" id="KIK03140.1"/>
    </source>
</evidence>
<dbReference type="InterPro" id="IPR016024">
    <property type="entry name" value="ARM-type_fold"/>
</dbReference>
<protein>
    <recommendedName>
        <fullName evidence="3">Virilizer N-terminal domain-containing protein</fullName>
    </recommendedName>
</protein>
<dbReference type="AlphaFoldDB" id="A0A0C9WUY5"/>
<name>A0A0C9WUY5_9AGAR</name>
<reference evidence="1 2" key="1">
    <citation type="submission" date="2014-04" db="EMBL/GenBank/DDBJ databases">
        <authorList>
            <consortium name="DOE Joint Genome Institute"/>
            <person name="Kuo A."/>
            <person name="Kohler A."/>
            <person name="Nagy L.G."/>
            <person name="Floudas D."/>
            <person name="Copeland A."/>
            <person name="Barry K.W."/>
            <person name="Cichocki N."/>
            <person name="Veneault-Fourrey C."/>
            <person name="LaButti K."/>
            <person name="Lindquist E.A."/>
            <person name="Lipzen A."/>
            <person name="Lundell T."/>
            <person name="Morin E."/>
            <person name="Murat C."/>
            <person name="Sun H."/>
            <person name="Tunlid A."/>
            <person name="Henrissat B."/>
            <person name="Grigoriev I.V."/>
            <person name="Hibbett D.S."/>
            <person name="Martin F."/>
            <person name="Nordberg H.P."/>
            <person name="Cantor M.N."/>
            <person name="Hua S.X."/>
        </authorList>
    </citation>
    <scope>NUCLEOTIDE SEQUENCE [LARGE SCALE GENOMIC DNA]</scope>
    <source>
        <strain evidence="1 2">LaAM-08-1</strain>
    </source>
</reference>
<dbReference type="HOGENOM" id="CLU_008184_0_0_1"/>
<gene>
    <name evidence="1" type="ORF">K443DRAFT_95646</name>
</gene>
<dbReference type="OrthoDB" id="2011702at2759"/>
<sequence length="1162" mass="129342">MALLQWCTVSPQGPSSLAAIRFTAPIRVSSIRIFPKGAQPFKQCPDIIASTEPDAFFLDVFFNAHPVHPNALADSKEKQRAPNALVPTVIAYAGGQVDFTVDMGTEYATRLMIVKGRFEALSIAIYGEIVSESPPVQIYEPKPFGSLEPVPLSRNVDPSSSSHPTQLAEQLLSLIPDSPPLSLVVRLMFCLKPSDDDWDHPDFPYLYADMGEDDESFDLEGIVQAISRPIRDDTPEEVLSVFVNRIVDLIGPKDNDQSYYVAKLLSIAAPQHPRIAQALLRHLDLASIFDEQTLEEAAVLCLLDAVSNVGIAHHFSSDEDLLRMLQGVQNSPRADKHTQSAVRKLLSRLRGWQSFEDALSNTRGNFAQCASMLRDIGTDDQSLGIWLECMMIHEELVTKLGENPVLPNSQSHPPFLFRNPMPAVSHDEFIVFVRAFIGISSVLTVWAWADSIGHDLCRERTLAVLNLWQGVDGYREILNHLLLLRQLTRRLGWITTDNDPPRKSGILAERILSTLANDPQAVLLDDVITAILNLEPPLSFIAENERLAMRKVAFVAEDGLPAAVEELAFSSDRPFSLRRLRTLRVSLAIVERELAEPKGEWRVLQIFWDEHNHGFVPRLVDILFDIVDDLNQHFAMQPIPRMNQTLSDQLFRTADDILRLITHLTSSMPLPNRALRSLTISVADLFACTDAADMIFNQSSSACMSAQGGRQTCLDLMRSLSGPINCVESGTLSAQVILRTLLVHGNHSAKRDPAYHLSQVFSLMDHILPDPRNEVEVDGQSYWITSVIPTVLPELRTFFRLLDSENQAHLVRRLVNLDEGVTGVGEWLLQEELKAVIQILQTLPDLTFSEEYRLILRYQVSTSLQLLLEIASPPSSLSTWFRTSLSSNDALSHLLHSYLSLLLDHRFSSLPLTKLIHVLAKNASDFEPDFQITILLSLLRSSKIDPTAPYAVDSVVDILKGLSSLPVSCDDLTAEIGTLFSTCADHTSTLEAEKAEILLQILEWLPEQGNSRLTTLRGITLEAFNRLCDYLASMLPGREAAVADVQLRVTIDEDEVFASPTVELPDSLTLSLEEIERLLQPKDLTPSTPKGTKTPDILGVVISPPTALLRSPAATGLTKTYANNDFRQLRQVASARLNTSRLPSMHGTFILSQHHPHLLMWS</sequence>
<dbReference type="STRING" id="1095629.A0A0C9WUY5"/>
<accession>A0A0C9WUY5</accession>
<proteinExistence type="predicted"/>
<dbReference type="EMBL" id="KN838583">
    <property type="protein sequence ID" value="KIK03140.1"/>
    <property type="molecule type" value="Genomic_DNA"/>
</dbReference>
<evidence type="ECO:0000313" key="2">
    <source>
        <dbReference type="Proteomes" id="UP000054477"/>
    </source>
</evidence>
<organism evidence="1 2">
    <name type="scientific">Laccaria amethystina LaAM-08-1</name>
    <dbReference type="NCBI Taxonomy" id="1095629"/>
    <lineage>
        <taxon>Eukaryota</taxon>
        <taxon>Fungi</taxon>
        <taxon>Dikarya</taxon>
        <taxon>Basidiomycota</taxon>
        <taxon>Agaricomycotina</taxon>
        <taxon>Agaricomycetes</taxon>
        <taxon>Agaricomycetidae</taxon>
        <taxon>Agaricales</taxon>
        <taxon>Agaricineae</taxon>
        <taxon>Hydnangiaceae</taxon>
        <taxon>Laccaria</taxon>
    </lineage>
</organism>
<keyword evidence="2" id="KW-1185">Reference proteome</keyword>
<dbReference type="Proteomes" id="UP000054477">
    <property type="component" value="Unassembled WGS sequence"/>
</dbReference>
<evidence type="ECO:0008006" key="3">
    <source>
        <dbReference type="Google" id="ProtNLM"/>
    </source>
</evidence>
<reference evidence="2" key="2">
    <citation type="submission" date="2015-01" db="EMBL/GenBank/DDBJ databases">
        <title>Evolutionary Origins and Diversification of the Mycorrhizal Mutualists.</title>
        <authorList>
            <consortium name="DOE Joint Genome Institute"/>
            <consortium name="Mycorrhizal Genomics Consortium"/>
            <person name="Kohler A."/>
            <person name="Kuo A."/>
            <person name="Nagy L.G."/>
            <person name="Floudas D."/>
            <person name="Copeland A."/>
            <person name="Barry K.W."/>
            <person name="Cichocki N."/>
            <person name="Veneault-Fourrey C."/>
            <person name="LaButti K."/>
            <person name="Lindquist E.A."/>
            <person name="Lipzen A."/>
            <person name="Lundell T."/>
            <person name="Morin E."/>
            <person name="Murat C."/>
            <person name="Riley R."/>
            <person name="Ohm R."/>
            <person name="Sun H."/>
            <person name="Tunlid A."/>
            <person name="Henrissat B."/>
            <person name="Grigoriev I.V."/>
            <person name="Hibbett D.S."/>
            <person name="Martin F."/>
        </authorList>
    </citation>
    <scope>NUCLEOTIDE SEQUENCE [LARGE SCALE GENOMIC DNA]</scope>
    <source>
        <strain evidence="2">LaAM-08-1</strain>
    </source>
</reference>
<dbReference type="SUPFAM" id="SSF48371">
    <property type="entry name" value="ARM repeat"/>
    <property type="match status" value="1"/>
</dbReference>